<keyword evidence="1" id="KW-0378">Hydrolase</keyword>
<feature type="non-terminal residue" evidence="1">
    <location>
        <position position="376"/>
    </location>
</feature>
<dbReference type="SUPFAM" id="SSF89550">
    <property type="entry name" value="PHP domain-like"/>
    <property type="match status" value="1"/>
</dbReference>
<evidence type="ECO:0000313" key="2">
    <source>
        <dbReference type="Proteomes" id="UP000178435"/>
    </source>
</evidence>
<dbReference type="InterPro" id="IPR016195">
    <property type="entry name" value="Pol/histidinol_Pase-like"/>
</dbReference>
<dbReference type="CDD" id="cd19067">
    <property type="entry name" value="PfuEndoQ-like"/>
    <property type="match status" value="1"/>
</dbReference>
<dbReference type="EMBL" id="MGDF01000122">
    <property type="protein sequence ID" value="OGL44828.1"/>
    <property type="molecule type" value="Genomic_DNA"/>
</dbReference>
<gene>
    <name evidence="1" type="ORF">A2149_01695</name>
</gene>
<reference evidence="1 2" key="1">
    <citation type="journal article" date="2016" name="Nat. Commun.">
        <title>Thousands of microbial genomes shed light on interconnected biogeochemical processes in an aquifer system.</title>
        <authorList>
            <person name="Anantharaman K."/>
            <person name="Brown C.T."/>
            <person name="Hug L.A."/>
            <person name="Sharon I."/>
            <person name="Castelle C.J."/>
            <person name="Probst A.J."/>
            <person name="Thomas B.C."/>
            <person name="Singh A."/>
            <person name="Wilkins M.J."/>
            <person name="Karaoz U."/>
            <person name="Brodie E.L."/>
            <person name="Williams K.H."/>
            <person name="Hubbard S.S."/>
            <person name="Banfield J.F."/>
        </authorList>
    </citation>
    <scope>NUCLEOTIDE SEQUENCE [LARGE SCALE GENOMIC DNA]</scope>
</reference>
<dbReference type="Proteomes" id="UP000178435">
    <property type="component" value="Unassembled WGS sequence"/>
</dbReference>
<dbReference type="GO" id="GO:0004386">
    <property type="term" value="F:helicase activity"/>
    <property type="evidence" value="ECO:0007669"/>
    <property type="project" value="UniProtKB-KW"/>
</dbReference>
<dbReference type="PANTHER" id="PTHR40084:SF1">
    <property type="entry name" value="PHOSPHOTRANSFERASE"/>
    <property type="match status" value="1"/>
</dbReference>
<proteinExistence type="predicted"/>
<sequence length="376" mass="42696">MKIIADFHVHSKYSRATSKDMEIETMGEWADLKGINLLGTGDFTHPAYFHQLKSKLEPEGNGLFRLREKNLKVRFILTVELSNIYSQDKKVRRIHNLVFAPSLEVAAKINSKLEKLGKLASDGRPIFGFSAKELLKIILDISEECFIVPAHAWTPWFSIFGANSGFDSIEECFGDGAKNIFSIETGLSSDPAMNWRLSKLDRITLISNSDAHSPKKLGREANVFDCDPSYREMVRILREKDKKKFLYTIEFFPEEGKYHYDGHRNCKVLFSPSETKKNKYICPECKRKLTVGVMHRVKFLADRETGFVPEKAIPYKSIIPLQEIIAEGLRVGVESAAVQNEYKRIASAGGSEFNVLLELEREDLKKIAPSKIVEGI</sequence>
<protein>
    <submittedName>
        <fullName evidence="1">DNA helicase UvrD</fullName>
    </submittedName>
</protein>
<keyword evidence="1" id="KW-0067">ATP-binding</keyword>
<dbReference type="Gene3D" id="3.20.20.140">
    <property type="entry name" value="Metal-dependent hydrolases"/>
    <property type="match status" value="1"/>
</dbReference>
<keyword evidence="1" id="KW-0547">Nucleotide-binding</keyword>
<dbReference type="AlphaFoldDB" id="A0A1F7RUS6"/>
<dbReference type="PANTHER" id="PTHR40084">
    <property type="entry name" value="PHOSPHOHYDROLASE, PHP FAMILY"/>
    <property type="match status" value="1"/>
</dbReference>
<comment type="caution">
    <text evidence="1">The sequence shown here is derived from an EMBL/GenBank/DDBJ whole genome shotgun (WGS) entry which is preliminary data.</text>
</comment>
<keyword evidence="1" id="KW-0347">Helicase</keyword>
<evidence type="ECO:0000313" key="1">
    <source>
        <dbReference type="EMBL" id="OGL44828.1"/>
    </source>
</evidence>
<accession>A0A1F7RUS6</accession>
<name>A0A1F7RUS6_9BACT</name>
<organism evidence="1 2">
    <name type="scientific">Candidatus Schekmanbacteria bacterium RBG_16_38_11</name>
    <dbReference type="NCBI Taxonomy" id="1817880"/>
    <lineage>
        <taxon>Bacteria</taxon>
        <taxon>Candidatus Schekmaniibacteriota</taxon>
    </lineage>
</organism>